<dbReference type="Proteomes" id="UP000811545">
    <property type="component" value="Unassembled WGS sequence"/>
</dbReference>
<proteinExistence type="predicted"/>
<dbReference type="EMBL" id="QLTW01000401">
    <property type="protein sequence ID" value="MBT9146237.1"/>
    <property type="molecule type" value="Genomic_DNA"/>
</dbReference>
<protein>
    <submittedName>
        <fullName evidence="1">Uncharacterized protein</fullName>
    </submittedName>
</protein>
<comment type="caution">
    <text evidence="1">The sequence shown here is derived from an EMBL/GenBank/DDBJ whole genome shotgun (WGS) entry which is preliminary data.</text>
</comment>
<dbReference type="AlphaFoldDB" id="A0A9E2BIL5"/>
<accession>A0A9E2BIL5</accession>
<reference evidence="1 2" key="1">
    <citation type="journal article" date="2021" name="bioRxiv">
        <title>Unique metabolic strategies in Hadean analogues reveal hints for primordial physiology.</title>
        <authorList>
            <person name="Nobu M.K."/>
            <person name="Nakai R."/>
            <person name="Tamazawa S."/>
            <person name="Mori H."/>
            <person name="Toyoda A."/>
            <person name="Ijiri A."/>
            <person name="Suzuki S."/>
            <person name="Kurokawa K."/>
            <person name="Kamagata Y."/>
            <person name="Tamaki H."/>
        </authorList>
    </citation>
    <scope>NUCLEOTIDE SEQUENCE [LARGE SCALE GENOMIC DNA]</scope>
    <source>
        <strain evidence="1">BS525</strain>
    </source>
</reference>
<evidence type="ECO:0000313" key="1">
    <source>
        <dbReference type="EMBL" id="MBT9146237.1"/>
    </source>
</evidence>
<sequence length="137" mass="16521">MDKIKFPEDYTHSEDSQKDKEIRDSINLIRLITRIIFIWFLKEKGLISEKIFSRKDLQGIVKDFIINAKSSDYYNAILQNLFFATLNQKMNERKFTEENGFLTNKKEYGVKNLYRYKDKFLMVVYLIVLIKKMRMGR</sequence>
<name>A0A9E2BIL5_PSYF1</name>
<organism evidence="1 2">
    <name type="scientific">Psychracetigena formicireducens</name>
    <dbReference type="NCBI Taxonomy" id="2986056"/>
    <lineage>
        <taxon>Bacteria</taxon>
        <taxon>Bacillati</taxon>
        <taxon>Candidatus Lithacetigenota</taxon>
        <taxon>Candidatus Psychracetigena</taxon>
    </lineage>
</organism>
<gene>
    <name evidence="1" type="ORF">DDT42_02119</name>
</gene>
<evidence type="ECO:0000313" key="2">
    <source>
        <dbReference type="Proteomes" id="UP000811545"/>
    </source>
</evidence>